<dbReference type="EMBL" id="JACHGH010000014">
    <property type="protein sequence ID" value="MBB6455004.1"/>
    <property type="molecule type" value="Genomic_DNA"/>
</dbReference>
<accession>A0A841Q9N2</accession>
<evidence type="ECO:0000313" key="3">
    <source>
        <dbReference type="EMBL" id="MBB6455004.1"/>
    </source>
</evidence>
<proteinExistence type="inferred from homology"/>
<reference evidence="3 4" key="1">
    <citation type="submission" date="2020-08" db="EMBL/GenBank/DDBJ databases">
        <title>Genomic Encyclopedia of Type Strains, Phase IV (KMG-IV): sequencing the most valuable type-strain genomes for metagenomic binning, comparative biology and taxonomic classification.</title>
        <authorList>
            <person name="Goeker M."/>
        </authorList>
    </citation>
    <scope>NUCLEOTIDE SEQUENCE [LARGE SCALE GENOMIC DNA]</scope>
    <source>
        <strain evidence="3 4">DSM 19612</strain>
    </source>
</reference>
<evidence type="ECO:0000256" key="2">
    <source>
        <dbReference type="HAMAP-Rule" id="MF_01126"/>
    </source>
</evidence>
<protein>
    <recommendedName>
        <fullName evidence="2">UPF0298 protein HNQ94_003498</fullName>
    </recommendedName>
</protein>
<dbReference type="HAMAP" id="MF_01126">
    <property type="entry name" value="UPF0298"/>
    <property type="match status" value="1"/>
</dbReference>
<evidence type="ECO:0000256" key="1">
    <source>
        <dbReference type="ARBA" id="ARBA00022490"/>
    </source>
</evidence>
<dbReference type="Pfam" id="PF09902">
    <property type="entry name" value="DUF2129"/>
    <property type="match status" value="1"/>
</dbReference>
<comment type="caution">
    <text evidence="3">The sequence shown here is derived from an EMBL/GenBank/DDBJ whole genome shotgun (WGS) entry which is preliminary data.</text>
</comment>
<dbReference type="RefSeq" id="WP_174497477.1">
    <property type="nucleotide sequence ID" value="NZ_CADDWK010000015.1"/>
</dbReference>
<dbReference type="InterPro" id="IPR016979">
    <property type="entry name" value="DUF2129"/>
</dbReference>
<comment type="similarity">
    <text evidence="2">Belongs to the UPF0298 family.</text>
</comment>
<dbReference type="PIRSF" id="PIRSF031653">
    <property type="entry name" value="UCP031653"/>
    <property type="match status" value="1"/>
</dbReference>
<sequence>MLTKRQGLVIWLRNMKNVRKLRKYGHMIYASKKQKYILIYVNQDEIEDYMKTIEELPFVTKVEPSFKPFIKTEYEKASIDKAKEYDIRFGM</sequence>
<dbReference type="Proteomes" id="UP000581688">
    <property type="component" value="Unassembled WGS sequence"/>
</dbReference>
<comment type="subcellular location">
    <subcellularLocation>
        <location evidence="2">Cytoplasm</location>
    </subcellularLocation>
</comment>
<dbReference type="NCBIfam" id="NF002777">
    <property type="entry name" value="PRK02886.1"/>
    <property type="match status" value="1"/>
</dbReference>
<organism evidence="3 4">
    <name type="scientific">Salirhabdus euzebyi</name>
    <dbReference type="NCBI Taxonomy" id="394506"/>
    <lineage>
        <taxon>Bacteria</taxon>
        <taxon>Bacillati</taxon>
        <taxon>Bacillota</taxon>
        <taxon>Bacilli</taxon>
        <taxon>Bacillales</taxon>
        <taxon>Bacillaceae</taxon>
        <taxon>Salirhabdus</taxon>
    </lineage>
</organism>
<dbReference type="AlphaFoldDB" id="A0A841Q9N2"/>
<keyword evidence="4" id="KW-1185">Reference proteome</keyword>
<evidence type="ECO:0000313" key="4">
    <source>
        <dbReference type="Proteomes" id="UP000581688"/>
    </source>
</evidence>
<dbReference type="GO" id="GO:0005737">
    <property type="term" value="C:cytoplasm"/>
    <property type="evidence" value="ECO:0007669"/>
    <property type="project" value="UniProtKB-SubCell"/>
</dbReference>
<keyword evidence="1 2" id="KW-0963">Cytoplasm</keyword>
<gene>
    <name evidence="3" type="ORF">HNQ94_003498</name>
</gene>
<name>A0A841Q9N2_9BACI</name>